<organism evidence="6">
    <name type="scientific">Helicobacter pylori</name>
    <name type="common">Campylobacter pylori</name>
    <dbReference type="NCBI Taxonomy" id="210"/>
    <lineage>
        <taxon>Bacteria</taxon>
        <taxon>Pseudomonadati</taxon>
        <taxon>Campylobacterota</taxon>
        <taxon>Epsilonproteobacteria</taxon>
        <taxon>Campylobacterales</taxon>
        <taxon>Helicobacteraceae</taxon>
        <taxon>Helicobacter</taxon>
    </lineage>
</organism>
<feature type="transmembrane region" description="Helical" evidence="5">
    <location>
        <begin position="226"/>
        <end position="252"/>
    </location>
</feature>
<dbReference type="AlphaFoldDB" id="A0A060CQU7"/>
<comment type="subcellular location">
    <subcellularLocation>
        <location evidence="1">Membrane</location>
        <topology evidence="1">Multi-pass membrane protein</topology>
    </subcellularLocation>
</comment>
<keyword evidence="2 5" id="KW-0812">Transmembrane</keyword>
<keyword evidence="3 5" id="KW-1133">Transmembrane helix</keyword>
<dbReference type="EMBL" id="KF861863">
    <property type="protein sequence ID" value="AIA98936.1"/>
    <property type="molecule type" value="Genomic_DNA"/>
</dbReference>
<accession>A0A060CQU7</accession>
<dbReference type="GO" id="GO:0016020">
    <property type="term" value="C:membrane"/>
    <property type="evidence" value="ECO:0007669"/>
    <property type="project" value="UniProtKB-SubCell"/>
</dbReference>
<feature type="transmembrane region" description="Helical" evidence="5">
    <location>
        <begin position="113"/>
        <end position="132"/>
    </location>
</feature>
<feature type="transmembrane region" description="Helical" evidence="5">
    <location>
        <begin position="258"/>
        <end position="275"/>
    </location>
</feature>
<evidence type="ECO:0000256" key="5">
    <source>
        <dbReference type="SAM" id="Phobius"/>
    </source>
</evidence>
<feature type="transmembrane region" description="Helical" evidence="5">
    <location>
        <begin position="81"/>
        <end position="101"/>
    </location>
</feature>
<evidence type="ECO:0000256" key="4">
    <source>
        <dbReference type="ARBA" id="ARBA00023136"/>
    </source>
</evidence>
<gene>
    <name evidence="6" type="primary">virB6</name>
    <name evidence="6" type="ORF">ATCC43526_ICEHptfs4a_03</name>
</gene>
<evidence type="ECO:0000256" key="1">
    <source>
        <dbReference type="ARBA" id="ARBA00004141"/>
    </source>
</evidence>
<evidence type="ECO:0000256" key="2">
    <source>
        <dbReference type="ARBA" id="ARBA00022692"/>
    </source>
</evidence>
<keyword evidence="4 5" id="KW-0472">Membrane</keyword>
<dbReference type="GO" id="GO:0030255">
    <property type="term" value="P:protein secretion by the type IV secretion system"/>
    <property type="evidence" value="ECO:0007669"/>
    <property type="project" value="InterPro"/>
</dbReference>
<evidence type="ECO:0000313" key="6">
    <source>
        <dbReference type="EMBL" id="AIA98936.1"/>
    </source>
</evidence>
<reference evidence="6" key="1">
    <citation type="journal article" date="2014" name="BMC Genomics">
        <title>A comprehensive analysis of Helicobacter pylori plasticity zones reveals that they are integrating conjugative elements with intermediate integration specificity.</title>
        <authorList>
            <person name="Fischer W."/>
            <person name="Breithaupt U."/>
            <person name="Kern B."/>
            <person name="Smith S.I."/>
            <person name="Spicher C."/>
            <person name="Haas R."/>
        </authorList>
    </citation>
    <scope>NUCLEOTIDE SEQUENCE</scope>
    <source>
        <strain evidence="6">ATCC43526</strain>
    </source>
</reference>
<feature type="transmembrane region" description="Helical" evidence="5">
    <location>
        <begin position="20"/>
        <end position="45"/>
    </location>
</feature>
<evidence type="ECO:0000256" key="3">
    <source>
        <dbReference type="ARBA" id="ARBA00022989"/>
    </source>
</evidence>
<dbReference type="Pfam" id="PF04610">
    <property type="entry name" value="TrbL"/>
    <property type="match status" value="1"/>
</dbReference>
<proteinExistence type="predicted"/>
<feature type="transmembrane region" description="Helical" evidence="5">
    <location>
        <begin position="320"/>
        <end position="337"/>
    </location>
</feature>
<dbReference type="InterPro" id="IPR007688">
    <property type="entry name" value="Conjugal_tfr_TrbL/VirB6"/>
</dbReference>
<protein>
    <submittedName>
        <fullName evidence="6">VirB6 type IV secretion protein</fullName>
    </submittedName>
</protein>
<name>A0A060CQU7_HELPX</name>
<sequence length="434" mass="47619">MLVKEIEECWRLNNMAAPLLALPFLSNPLVLGALAVIGTGAYLLYNKQDSLVVQADGLYSEILGFFISFSNKILKGIGEPLANVVQPFGMVLGVLLILLYSFKRYQNNDLFEIKTFLMLFVFVGYLSLYHYAFKSDGSSSGNGRSSFAFQNHVTEIFDAPANLLNAGISNVVKEYQTNSAGEYKKIDARHSITNANISFHVRQILSSLNKLYEDFTINNGLSPKTLIAAVLLLVILGLELFLLFKVFCYVFMTYLEKIIYLSLVIFMLPLGFFQQTRGFLVSYVKKIISLTFYMPLLLLLVLFNSFALQYAIKVGGSNEIVAKFGIIVVIGISLAFIQKVPEMINAIFGTQGGLTDAKSFVYQGVQIASAGAGAIAGSLKSAGRSAFGRTLEAYKDAKSTINSTTANMRDMPGHPGVGVGVETIELPKSHRANK</sequence>
<feature type="transmembrane region" description="Helical" evidence="5">
    <location>
        <begin position="287"/>
        <end position="308"/>
    </location>
</feature>